<dbReference type="Gene3D" id="3.40.1780.10">
    <property type="entry name" value="QueA-like"/>
    <property type="match status" value="1"/>
</dbReference>
<dbReference type="InterPro" id="IPR042118">
    <property type="entry name" value="QueA_dom1"/>
</dbReference>
<reference evidence="5 6" key="1">
    <citation type="submission" date="2021-03" db="EMBL/GenBank/DDBJ databases">
        <title>Sequencing the genomes of 1000 actinobacteria strains.</title>
        <authorList>
            <person name="Klenk H.-P."/>
        </authorList>
    </citation>
    <scope>NUCLEOTIDE SEQUENCE [LARGE SCALE GENOMIC DNA]</scope>
    <source>
        <strain evidence="5 6">DSM 45516</strain>
    </source>
</reference>
<evidence type="ECO:0000256" key="4">
    <source>
        <dbReference type="ARBA" id="ARBA00022785"/>
    </source>
</evidence>
<dbReference type="Proteomes" id="UP001519325">
    <property type="component" value="Unassembled WGS sequence"/>
</dbReference>
<dbReference type="PANTHER" id="PTHR30307">
    <property type="entry name" value="S-ADENOSYLMETHIONINE:TRNA RIBOSYLTRANSFERASE-ISOMERASE"/>
    <property type="match status" value="1"/>
</dbReference>
<keyword evidence="2 5" id="KW-0808">Transferase</keyword>
<accession>A0ABS4QDY9</accession>
<dbReference type="InterPro" id="IPR036100">
    <property type="entry name" value="QueA_sf"/>
</dbReference>
<organism evidence="5 6">
    <name type="scientific">Nocardia goodfellowii</name>
    <dbReference type="NCBI Taxonomy" id="882446"/>
    <lineage>
        <taxon>Bacteria</taxon>
        <taxon>Bacillati</taxon>
        <taxon>Actinomycetota</taxon>
        <taxon>Actinomycetes</taxon>
        <taxon>Mycobacteriales</taxon>
        <taxon>Nocardiaceae</taxon>
        <taxon>Nocardia</taxon>
    </lineage>
</organism>
<dbReference type="GO" id="GO:0051075">
    <property type="term" value="F:S-adenosylmethionine:tRNA ribosyltransferase-isomerase activity"/>
    <property type="evidence" value="ECO:0007669"/>
    <property type="project" value="UniProtKB-EC"/>
</dbReference>
<evidence type="ECO:0000256" key="3">
    <source>
        <dbReference type="ARBA" id="ARBA00022691"/>
    </source>
</evidence>
<keyword evidence="5" id="KW-0328">Glycosyltransferase</keyword>
<dbReference type="PANTHER" id="PTHR30307:SF0">
    <property type="entry name" value="S-ADENOSYLMETHIONINE:TRNA RIBOSYLTRANSFERASE-ISOMERASE"/>
    <property type="match status" value="1"/>
</dbReference>
<name>A0ABS4QDY9_9NOCA</name>
<evidence type="ECO:0000313" key="5">
    <source>
        <dbReference type="EMBL" id="MBP2189910.1"/>
    </source>
</evidence>
<dbReference type="SUPFAM" id="SSF111337">
    <property type="entry name" value="QueA-like"/>
    <property type="match status" value="1"/>
</dbReference>
<dbReference type="InterPro" id="IPR003699">
    <property type="entry name" value="QueA"/>
</dbReference>
<sequence>MTLSMAERAFVLPPERNATQPPEARGLARDEVRLLVARNGLTHARFHELPRYLRAGDLVIVNNSATLPAAVDGFLGDRAVALHFSTWLDDGRWVVELRAPERIPFPHRELAAGARVRLPGGAQATLRAPWLAPARRLWIAELTVDPHQLMRAHGYPITYSYVPQRWSASYYTTAFGRIPGSAEMPSAARPFTDRLVVDLLTSGIGVAPITLHTGVSSPETGEPPSPERFAVPAATARLVNDTKAAGGQVIAVGTTVTRALESAADPAGRVRPAAGWTELVLGPDNPARIVDGLITGWHAPGASHLDLLVAVAGERVVRDAYAAALDTGYLWHEFGDSALLLR</sequence>
<dbReference type="Pfam" id="PF02547">
    <property type="entry name" value="Queuosine_synth"/>
    <property type="match status" value="1"/>
</dbReference>
<gene>
    <name evidence="5" type="ORF">BJ987_002811</name>
</gene>
<keyword evidence="6" id="KW-1185">Reference proteome</keyword>
<dbReference type="EMBL" id="JAGGMR010000001">
    <property type="protein sequence ID" value="MBP2189910.1"/>
    <property type="molecule type" value="Genomic_DNA"/>
</dbReference>
<keyword evidence="1" id="KW-0963">Cytoplasm</keyword>
<dbReference type="InterPro" id="IPR042119">
    <property type="entry name" value="QueA_dom2"/>
</dbReference>
<dbReference type="RefSeq" id="WP_209889294.1">
    <property type="nucleotide sequence ID" value="NZ_JAGGMR010000001.1"/>
</dbReference>
<evidence type="ECO:0000256" key="2">
    <source>
        <dbReference type="ARBA" id="ARBA00022679"/>
    </source>
</evidence>
<dbReference type="EC" id="2.4.99.17" evidence="5"/>
<protein>
    <submittedName>
        <fullName evidence="5">S-adenosylmethionine:tRNA ribosyltransferase-isomerase</fullName>
        <ecNumber evidence="5">2.4.99.17</ecNumber>
    </submittedName>
</protein>
<dbReference type="Gene3D" id="2.40.10.240">
    <property type="entry name" value="QueA-like"/>
    <property type="match status" value="1"/>
</dbReference>
<evidence type="ECO:0000313" key="6">
    <source>
        <dbReference type="Proteomes" id="UP001519325"/>
    </source>
</evidence>
<comment type="caution">
    <text evidence="5">The sequence shown here is derived from an EMBL/GenBank/DDBJ whole genome shotgun (WGS) entry which is preliminary data.</text>
</comment>
<keyword evidence="4" id="KW-0671">Queuosine biosynthesis</keyword>
<evidence type="ECO:0000256" key="1">
    <source>
        <dbReference type="ARBA" id="ARBA00022490"/>
    </source>
</evidence>
<keyword evidence="3" id="KW-0949">S-adenosyl-L-methionine</keyword>
<proteinExistence type="predicted"/>